<evidence type="ECO:0000313" key="3">
    <source>
        <dbReference type="EMBL" id="NNM47324.1"/>
    </source>
</evidence>
<comment type="caution">
    <text evidence="3">The sequence shown here is derived from an EMBL/GenBank/DDBJ whole genome shotgun (WGS) entry which is preliminary data.</text>
</comment>
<evidence type="ECO:0000256" key="2">
    <source>
        <dbReference type="SAM" id="Phobius"/>
    </source>
</evidence>
<feature type="transmembrane region" description="Helical" evidence="2">
    <location>
        <begin position="129"/>
        <end position="146"/>
    </location>
</feature>
<dbReference type="EMBL" id="JABEPQ010000003">
    <property type="protein sequence ID" value="NNM47324.1"/>
    <property type="molecule type" value="Genomic_DNA"/>
</dbReference>
<evidence type="ECO:0000256" key="1">
    <source>
        <dbReference type="SAM" id="MobiDB-lite"/>
    </source>
</evidence>
<keyword evidence="2" id="KW-0812">Transmembrane</keyword>
<dbReference type="Proteomes" id="UP000588586">
    <property type="component" value="Unassembled WGS sequence"/>
</dbReference>
<keyword evidence="2" id="KW-1133">Transmembrane helix</keyword>
<organism evidence="3 4">
    <name type="scientific">Knoellia koreensis</name>
    <dbReference type="NCBI Taxonomy" id="2730921"/>
    <lineage>
        <taxon>Bacteria</taxon>
        <taxon>Bacillati</taxon>
        <taxon>Actinomycetota</taxon>
        <taxon>Actinomycetes</taxon>
        <taxon>Micrococcales</taxon>
        <taxon>Intrasporangiaceae</taxon>
        <taxon>Knoellia</taxon>
    </lineage>
</organism>
<feature type="transmembrane region" description="Helical" evidence="2">
    <location>
        <begin position="40"/>
        <end position="58"/>
    </location>
</feature>
<protein>
    <submittedName>
        <fullName evidence="3">Uncharacterized protein</fullName>
    </submittedName>
</protein>
<reference evidence="3 4" key="1">
    <citation type="submission" date="2020-04" db="EMBL/GenBank/DDBJ databases">
        <title>Knoellia sp. isolate from air conditioner.</title>
        <authorList>
            <person name="Chea S."/>
            <person name="Kim D.-U."/>
        </authorList>
    </citation>
    <scope>NUCLEOTIDE SEQUENCE [LARGE SCALE GENOMIC DNA]</scope>
    <source>
        <strain evidence="3 4">DB2414S</strain>
    </source>
</reference>
<evidence type="ECO:0000313" key="4">
    <source>
        <dbReference type="Proteomes" id="UP000588586"/>
    </source>
</evidence>
<proteinExistence type="predicted"/>
<dbReference type="RefSeq" id="WP_171244435.1">
    <property type="nucleotide sequence ID" value="NZ_JABEPQ010000003.1"/>
</dbReference>
<gene>
    <name evidence="3" type="ORF">HJG52_15110</name>
</gene>
<dbReference type="AlphaFoldDB" id="A0A849HL99"/>
<sequence>MQSPAQGAVRLARAAGLAVSAFSLAAGAHLAGGGSMPAGAWSAAILLLVFTGSVLVTGRRLGPVAVVALLGGSQLVLHRAFEFTQPTAVACVPAMPEHAGHVAGSVAVCADSSVTGAAMQGMDHSMGGGWAMFLAHSVAAVLLGLLLARGEAAVWFLAALVAPRWRVVVRPPVRPRALRVAWQAPARPRREPVLGGVGRRGPPLSLATLG</sequence>
<keyword evidence="2" id="KW-0472">Membrane</keyword>
<name>A0A849HL99_9MICO</name>
<feature type="region of interest" description="Disordered" evidence="1">
    <location>
        <begin position="191"/>
        <end position="210"/>
    </location>
</feature>
<keyword evidence="4" id="KW-1185">Reference proteome</keyword>
<accession>A0A849HL99</accession>